<evidence type="ECO:0000256" key="3">
    <source>
        <dbReference type="ARBA" id="ARBA00023315"/>
    </source>
</evidence>
<keyword evidence="7" id="KW-1185">Reference proteome</keyword>
<keyword evidence="4" id="KW-1133">Transmembrane helix</keyword>
<evidence type="ECO:0000259" key="5">
    <source>
        <dbReference type="SMART" id="SM00563"/>
    </source>
</evidence>
<keyword evidence="3 6" id="KW-0012">Acyltransferase</keyword>
<gene>
    <name evidence="6" type="ORF">ACFSQ3_02500</name>
</gene>
<evidence type="ECO:0000256" key="2">
    <source>
        <dbReference type="ARBA" id="ARBA00022679"/>
    </source>
</evidence>
<dbReference type="CDD" id="cd07989">
    <property type="entry name" value="LPLAT_AGPAT-like"/>
    <property type="match status" value="1"/>
</dbReference>
<evidence type="ECO:0000313" key="6">
    <source>
        <dbReference type="EMBL" id="MFD2597807.1"/>
    </source>
</evidence>
<dbReference type="SUPFAM" id="SSF69593">
    <property type="entry name" value="Glycerol-3-phosphate (1)-acyltransferase"/>
    <property type="match status" value="1"/>
</dbReference>
<comment type="caution">
    <text evidence="6">The sequence shown here is derived from an EMBL/GenBank/DDBJ whole genome shotgun (WGS) entry which is preliminary data.</text>
</comment>
<dbReference type="SMART" id="SM00563">
    <property type="entry name" value="PlsC"/>
    <property type="match status" value="1"/>
</dbReference>
<dbReference type="Pfam" id="PF01553">
    <property type="entry name" value="Acyltransferase"/>
    <property type="match status" value="1"/>
</dbReference>
<reference evidence="7" key="1">
    <citation type="journal article" date="2019" name="Int. J. Syst. Evol. Microbiol.">
        <title>The Global Catalogue of Microorganisms (GCM) 10K type strain sequencing project: providing services to taxonomists for standard genome sequencing and annotation.</title>
        <authorList>
            <consortium name="The Broad Institute Genomics Platform"/>
            <consortium name="The Broad Institute Genome Sequencing Center for Infectious Disease"/>
            <person name="Wu L."/>
            <person name="Ma J."/>
        </authorList>
    </citation>
    <scope>NUCLEOTIDE SEQUENCE [LARGE SCALE GENOMIC DNA]</scope>
    <source>
        <strain evidence="7">KCTC 42248</strain>
    </source>
</reference>
<feature type="transmembrane region" description="Helical" evidence="4">
    <location>
        <begin position="12"/>
        <end position="32"/>
    </location>
</feature>
<evidence type="ECO:0000313" key="7">
    <source>
        <dbReference type="Proteomes" id="UP001597393"/>
    </source>
</evidence>
<accession>A0ABW5NFR2</accession>
<proteinExistence type="predicted"/>
<keyword evidence="2" id="KW-0808">Transferase</keyword>
<feature type="domain" description="Phospholipid/glycerol acyltransferase" evidence="5">
    <location>
        <begin position="75"/>
        <end position="190"/>
    </location>
</feature>
<protein>
    <submittedName>
        <fullName evidence="6">Lysophospholipid acyltransferase family protein</fullName>
    </submittedName>
</protein>
<evidence type="ECO:0000256" key="4">
    <source>
        <dbReference type="SAM" id="Phobius"/>
    </source>
</evidence>
<dbReference type="PANTHER" id="PTHR10434">
    <property type="entry name" value="1-ACYL-SN-GLYCEROL-3-PHOSPHATE ACYLTRANSFERASE"/>
    <property type="match status" value="1"/>
</dbReference>
<dbReference type="PANTHER" id="PTHR10434:SF11">
    <property type="entry name" value="1-ACYL-SN-GLYCEROL-3-PHOSPHATE ACYLTRANSFERASE"/>
    <property type="match status" value="1"/>
</dbReference>
<dbReference type="EMBL" id="JBHUMA010000004">
    <property type="protein sequence ID" value="MFD2597807.1"/>
    <property type="molecule type" value="Genomic_DNA"/>
</dbReference>
<dbReference type="Proteomes" id="UP001597393">
    <property type="component" value="Unassembled WGS sequence"/>
</dbReference>
<comment type="pathway">
    <text evidence="1">Lipid metabolism.</text>
</comment>
<name>A0ABW5NFR2_9SPHI</name>
<dbReference type="GO" id="GO:0016746">
    <property type="term" value="F:acyltransferase activity"/>
    <property type="evidence" value="ECO:0007669"/>
    <property type="project" value="UniProtKB-KW"/>
</dbReference>
<evidence type="ECO:0000256" key="1">
    <source>
        <dbReference type="ARBA" id="ARBA00005189"/>
    </source>
</evidence>
<sequence length="245" mass="28267">MQLFFRKAHRIFYLAMVICCFALCFPILWLLAKKPEKHFNKLVFFRKWISKISAALSGIRFEYHFEEPIDWSIPYVLCPNHTSILDISVLTHLCPQPFSFIGKAELLKNPVTAIFFRSIDIPVDRNNRMSAFRAFKSGHETLQKGRSLVVFPEGKIDDEYPPRLHPFKSGPFRLAQENNVAILPIVIHNAWDLFWDDGARFGTKPGVIKVSVLRPILPNAEVPTAVPPIEDLVYSRMNESWLSKK</sequence>
<organism evidence="6 7">
    <name type="scientific">Sphingobacterium corticis</name>
    <dbReference type="NCBI Taxonomy" id="1812823"/>
    <lineage>
        <taxon>Bacteria</taxon>
        <taxon>Pseudomonadati</taxon>
        <taxon>Bacteroidota</taxon>
        <taxon>Sphingobacteriia</taxon>
        <taxon>Sphingobacteriales</taxon>
        <taxon>Sphingobacteriaceae</taxon>
        <taxon>Sphingobacterium</taxon>
    </lineage>
</organism>
<dbReference type="RefSeq" id="WP_380867201.1">
    <property type="nucleotide sequence ID" value="NZ_JBHUMA010000004.1"/>
</dbReference>
<keyword evidence="4" id="KW-0472">Membrane</keyword>
<dbReference type="InterPro" id="IPR002123">
    <property type="entry name" value="Plipid/glycerol_acylTrfase"/>
</dbReference>
<keyword evidence="4" id="KW-0812">Transmembrane</keyword>